<gene>
    <name evidence="2" type="ORF">JCM9140_1181</name>
</gene>
<keyword evidence="1" id="KW-0732">Signal</keyword>
<evidence type="ECO:0000313" key="3">
    <source>
        <dbReference type="Proteomes" id="UP000018890"/>
    </source>
</evidence>
<evidence type="ECO:0000313" key="2">
    <source>
        <dbReference type="EMBL" id="GAE25201.1"/>
    </source>
</evidence>
<dbReference type="RefSeq" id="WP_034743272.1">
    <property type="nucleotide sequence ID" value="NZ_BAUT01000007.1"/>
</dbReference>
<reference evidence="2" key="1">
    <citation type="journal article" date="2014" name="Genome Announc.">
        <title>Draft Genome Sequences of Three Alkaliphilic Bacillus Strains, Bacillus wakoensis JCM 9140T, Bacillus akibai JCM 9157T, and Bacillus hemicellulosilyticus JCM 9152T.</title>
        <authorList>
            <person name="Yuki M."/>
            <person name="Oshima K."/>
            <person name="Suda W."/>
            <person name="Oshida Y."/>
            <person name="Kitamura K."/>
            <person name="Iida T."/>
            <person name="Hattori M."/>
            <person name="Ohkuma M."/>
        </authorList>
    </citation>
    <scope>NUCLEOTIDE SEQUENCE [LARGE SCALE GENOMIC DNA]</scope>
    <source>
        <strain evidence="2">JCM 9140</strain>
    </source>
</reference>
<feature type="signal peptide" evidence="1">
    <location>
        <begin position="1"/>
        <end position="22"/>
    </location>
</feature>
<dbReference type="AlphaFoldDB" id="W4PZD4"/>
<organism evidence="2 3">
    <name type="scientific">Halalkalibacter wakoensis JCM 9140</name>
    <dbReference type="NCBI Taxonomy" id="1236970"/>
    <lineage>
        <taxon>Bacteria</taxon>
        <taxon>Bacillati</taxon>
        <taxon>Bacillota</taxon>
        <taxon>Bacilli</taxon>
        <taxon>Bacillales</taxon>
        <taxon>Bacillaceae</taxon>
        <taxon>Halalkalibacter</taxon>
    </lineage>
</organism>
<proteinExistence type="predicted"/>
<accession>W4PZD4</accession>
<dbReference type="Proteomes" id="UP000018890">
    <property type="component" value="Unassembled WGS sequence"/>
</dbReference>
<feature type="chain" id="PRO_5039482999" description="DUF4367 domain-containing protein" evidence="1">
    <location>
        <begin position="23"/>
        <end position="176"/>
    </location>
</feature>
<sequence length="176" mass="20107">MLNKLAKAMLIFLIVVHSVVLVSDGDAHAKLQNHTQKEDVAEGTQYIPAEKAIKQFEREQGRKVNLPKKMPFRPTHKFGQLTKDGDLRLHYLRVLNKPHQDFLFSIMSPENKIEKHISPEDKIVTLKDGTKAYFHQSEEGHTLAFAKKGWGYLLSGSTKSSKNYHLEQLIEMAESI</sequence>
<dbReference type="OrthoDB" id="2884084at2"/>
<evidence type="ECO:0000256" key="1">
    <source>
        <dbReference type="SAM" id="SignalP"/>
    </source>
</evidence>
<protein>
    <recommendedName>
        <fullName evidence="4">DUF4367 domain-containing protein</fullName>
    </recommendedName>
</protein>
<evidence type="ECO:0008006" key="4">
    <source>
        <dbReference type="Google" id="ProtNLM"/>
    </source>
</evidence>
<dbReference type="EMBL" id="BAUT01000007">
    <property type="protein sequence ID" value="GAE25201.1"/>
    <property type="molecule type" value="Genomic_DNA"/>
</dbReference>
<name>W4PZD4_9BACI</name>
<keyword evidence="3" id="KW-1185">Reference proteome</keyword>
<comment type="caution">
    <text evidence="2">The sequence shown here is derived from an EMBL/GenBank/DDBJ whole genome shotgun (WGS) entry which is preliminary data.</text>
</comment>